<evidence type="ECO:0000313" key="8">
    <source>
        <dbReference type="EMBL" id="OQV18454.1"/>
    </source>
</evidence>
<dbReference type="Gene3D" id="2.40.10.10">
    <property type="entry name" value="Trypsin-like serine proteases"/>
    <property type="match status" value="1"/>
</dbReference>
<protein>
    <submittedName>
        <fullName evidence="8">Acrosin</fullName>
    </submittedName>
</protein>
<dbReference type="PANTHER" id="PTHR24252">
    <property type="entry name" value="ACROSIN-RELATED"/>
    <property type="match status" value="1"/>
</dbReference>
<keyword evidence="1" id="KW-1015">Disulfide bond</keyword>
<dbReference type="Pfam" id="PF00089">
    <property type="entry name" value="Trypsin"/>
    <property type="match status" value="1"/>
</dbReference>
<evidence type="ECO:0000256" key="2">
    <source>
        <dbReference type="ARBA" id="ARBA00024195"/>
    </source>
</evidence>
<name>A0A1W0WTC7_HYPEX</name>
<dbReference type="SUPFAM" id="SSF50494">
    <property type="entry name" value="Trypsin-like serine proteases"/>
    <property type="match status" value="1"/>
</dbReference>
<dbReference type="PANTHER" id="PTHR24252:SF7">
    <property type="entry name" value="HYALIN"/>
    <property type="match status" value="1"/>
</dbReference>
<dbReference type="Gene3D" id="2.60.120.290">
    <property type="entry name" value="Spermadhesin, CUB domain"/>
    <property type="match status" value="1"/>
</dbReference>
<feature type="chain" id="PRO_5012619166" evidence="5">
    <location>
        <begin position="22"/>
        <end position="499"/>
    </location>
</feature>
<dbReference type="GO" id="GO:0006508">
    <property type="term" value="P:proteolysis"/>
    <property type="evidence" value="ECO:0007669"/>
    <property type="project" value="UniProtKB-KW"/>
</dbReference>
<evidence type="ECO:0000256" key="5">
    <source>
        <dbReference type="SAM" id="SignalP"/>
    </source>
</evidence>
<gene>
    <name evidence="8" type="ORF">BV898_07463</name>
</gene>
<organism evidence="8 9">
    <name type="scientific">Hypsibius exemplaris</name>
    <name type="common">Freshwater tardigrade</name>
    <dbReference type="NCBI Taxonomy" id="2072580"/>
    <lineage>
        <taxon>Eukaryota</taxon>
        <taxon>Metazoa</taxon>
        <taxon>Ecdysozoa</taxon>
        <taxon>Tardigrada</taxon>
        <taxon>Eutardigrada</taxon>
        <taxon>Parachela</taxon>
        <taxon>Hypsibioidea</taxon>
        <taxon>Hypsibiidae</taxon>
        <taxon>Hypsibius</taxon>
    </lineage>
</organism>
<feature type="domain" description="CUB" evidence="6">
    <location>
        <begin position="24"/>
        <end position="154"/>
    </location>
</feature>
<dbReference type="GO" id="GO:0004252">
    <property type="term" value="F:serine-type endopeptidase activity"/>
    <property type="evidence" value="ECO:0007669"/>
    <property type="project" value="InterPro"/>
</dbReference>
<comment type="similarity">
    <text evidence="2">Belongs to the peptidase S1 family. CLIP subfamily.</text>
</comment>
<sequence length="499" mass="53767">MTCRGLQLILCLGLLSRLSQSQNCDGSLFGSGTFQYPPNYPGNYPDYAECRWTITGPPNNVIQVQFHDSFGIPGRDFLIVVDGQFADRLGPACDLSGYFALGQQGVQFILIRANRADFASFTSTTNSVVAIFCAQGQRGSFIPRIGFRGRYFSIPKLGGSPSGGFIPPTPITQTQPPPIIWTQRPLSPVTFPPIIIPQTVSPFTFTPPPLQWTAPSPVTLPPTQPPPSTTCGMPIRPPVAGRIIGGNPALLGSWPWMVALVDSRYNGQFCGGILVDEFWVLTAAHCIVDKASQNLILRIGATDFNATVGDPKRGVDYTAAFTIIQPSYDGNSFTNDLAMIRLSRAVTFSNYVKPVCLPSLPPQDGLVCYIAGYGLTTPMQRKKRQVNVSGSGSNLLMETDIPLVGQTTCQNFFNQAFPGLIKLTNSHVCAGSVYPIAKDSCNGDSGGPLVCRRPSGRYEVVGLTSFGVGCGRSDVFGAYTNVWALLSWINSIRGLTIGK</sequence>
<feature type="domain" description="Peptidase S1" evidence="7">
    <location>
        <begin position="243"/>
        <end position="494"/>
    </location>
</feature>
<keyword evidence="4" id="KW-0720">Serine protease</keyword>
<evidence type="ECO:0000256" key="1">
    <source>
        <dbReference type="ARBA" id="ARBA00023157"/>
    </source>
</evidence>
<dbReference type="PROSITE" id="PS00134">
    <property type="entry name" value="TRYPSIN_HIS"/>
    <property type="match status" value="1"/>
</dbReference>
<dbReference type="SMART" id="SM00042">
    <property type="entry name" value="CUB"/>
    <property type="match status" value="1"/>
</dbReference>
<dbReference type="CDD" id="cd00190">
    <property type="entry name" value="Tryp_SPc"/>
    <property type="match status" value="1"/>
</dbReference>
<dbReference type="InterPro" id="IPR001254">
    <property type="entry name" value="Trypsin_dom"/>
</dbReference>
<dbReference type="InterPro" id="IPR033116">
    <property type="entry name" value="TRYPSIN_SER"/>
</dbReference>
<dbReference type="InterPro" id="IPR035914">
    <property type="entry name" value="Sperma_CUB_dom_sf"/>
</dbReference>
<evidence type="ECO:0000313" key="9">
    <source>
        <dbReference type="Proteomes" id="UP000192578"/>
    </source>
</evidence>
<dbReference type="EMBL" id="MTYJ01000049">
    <property type="protein sequence ID" value="OQV18454.1"/>
    <property type="molecule type" value="Genomic_DNA"/>
</dbReference>
<keyword evidence="5" id="KW-0732">Signal</keyword>
<keyword evidence="4" id="KW-0378">Hydrolase</keyword>
<evidence type="ECO:0000256" key="3">
    <source>
        <dbReference type="PROSITE-ProRule" id="PRU00059"/>
    </source>
</evidence>
<keyword evidence="9" id="KW-1185">Reference proteome</keyword>
<accession>A0A1W0WTC7</accession>
<dbReference type="InterPro" id="IPR001314">
    <property type="entry name" value="Peptidase_S1A"/>
</dbReference>
<dbReference type="InterPro" id="IPR000859">
    <property type="entry name" value="CUB_dom"/>
</dbReference>
<reference evidence="9" key="1">
    <citation type="submission" date="2017-01" db="EMBL/GenBank/DDBJ databases">
        <title>Comparative genomics of anhydrobiosis in the tardigrade Hypsibius dujardini.</title>
        <authorList>
            <person name="Yoshida Y."/>
            <person name="Koutsovoulos G."/>
            <person name="Laetsch D."/>
            <person name="Stevens L."/>
            <person name="Kumar S."/>
            <person name="Horikawa D."/>
            <person name="Ishino K."/>
            <person name="Komine S."/>
            <person name="Tomita M."/>
            <person name="Blaxter M."/>
            <person name="Arakawa K."/>
        </authorList>
    </citation>
    <scope>NUCLEOTIDE SEQUENCE [LARGE SCALE GENOMIC DNA]</scope>
    <source>
        <strain evidence="9">Z151</strain>
    </source>
</reference>
<comment type="caution">
    <text evidence="8">The sequence shown here is derived from an EMBL/GenBank/DDBJ whole genome shotgun (WGS) entry which is preliminary data.</text>
</comment>
<feature type="signal peptide" evidence="5">
    <location>
        <begin position="1"/>
        <end position="21"/>
    </location>
</feature>
<dbReference type="OrthoDB" id="10051896at2759"/>
<dbReference type="PROSITE" id="PS01180">
    <property type="entry name" value="CUB"/>
    <property type="match status" value="1"/>
</dbReference>
<dbReference type="PROSITE" id="PS00135">
    <property type="entry name" value="TRYPSIN_SER"/>
    <property type="match status" value="1"/>
</dbReference>
<proteinExistence type="inferred from homology"/>
<dbReference type="PRINTS" id="PR00722">
    <property type="entry name" value="CHYMOTRYPSIN"/>
</dbReference>
<dbReference type="Proteomes" id="UP000192578">
    <property type="component" value="Unassembled WGS sequence"/>
</dbReference>
<dbReference type="FunFam" id="2.40.10.10:FF:000068">
    <property type="entry name" value="transmembrane protease serine 2"/>
    <property type="match status" value="1"/>
</dbReference>
<dbReference type="SUPFAM" id="SSF49854">
    <property type="entry name" value="Spermadhesin, CUB domain"/>
    <property type="match status" value="1"/>
</dbReference>
<evidence type="ECO:0000259" key="7">
    <source>
        <dbReference type="PROSITE" id="PS50240"/>
    </source>
</evidence>
<comment type="caution">
    <text evidence="3">Lacks conserved residue(s) required for the propagation of feature annotation.</text>
</comment>
<evidence type="ECO:0000259" key="6">
    <source>
        <dbReference type="PROSITE" id="PS01180"/>
    </source>
</evidence>
<dbReference type="AlphaFoldDB" id="A0A1W0WTC7"/>
<dbReference type="PROSITE" id="PS50240">
    <property type="entry name" value="TRYPSIN_DOM"/>
    <property type="match status" value="1"/>
</dbReference>
<dbReference type="InterPro" id="IPR018114">
    <property type="entry name" value="TRYPSIN_HIS"/>
</dbReference>
<evidence type="ECO:0000256" key="4">
    <source>
        <dbReference type="RuleBase" id="RU363034"/>
    </source>
</evidence>
<dbReference type="Pfam" id="PF00431">
    <property type="entry name" value="CUB"/>
    <property type="match status" value="1"/>
</dbReference>
<dbReference type="FunFam" id="2.40.10.10:FF:000002">
    <property type="entry name" value="Transmembrane protease serine"/>
    <property type="match status" value="1"/>
</dbReference>
<dbReference type="InterPro" id="IPR043504">
    <property type="entry name" value="Peptidase_S1_PA_chymotrypsin"/>
</dbReference>
<dbReference type="SMART" id="SM00020">
    <property type="entry name" value="Tryp_SPc"/>
    <property type="match status" value="1"/>
</dbReference>
<dbReference type="CDD" id="cd00041">
    <property type="entry name" value="CUB"/>
    <property type="match status" value="1"/>
</dbReference>
<keyword evidence="4" id="KW-0645">Protease</keyword>
<dbReference type="InterPro" id="IPR009003">
    <property type="entry name" value="Peptidase_S1_PA"/>
</dbReference>